<dbReference type="Pfam" id="PF04610">
    <property type="entry name" value="TrbL"/>
    <property type="match status" value="1"/>
</dbReference>
<accession>A0A086XT90</accession>
<evidence type="ECO:0000256" key="5">
    <source>
        <dbReference type="ARBA" id="ARBA00023136"/>
    </source>
</evidence>
<dbReference type="InterPro" id="IPR007688">
    <property type="entry name" value="Conjugal_tfr_TrbL/VirB6"/>
</dbReference>
<feature type="transmembrane region" description="Helical" evidence="6">
    <location>
        <begin position="236"/>
        <end position="260"/>
    </location>
</feature>
<keyword evidence="3 6" id="KW-0812">Transmembrane</keyword>
<feature type="transmembrane region" description="Helical" evidence="6">
    <location>
        <begin position="202"/>
        <end position="224"/>
    </location>
</feature>
<feature type="transmembrane region" description="Helical" evidence="6">
    <location>
        <begin position="163"/>
        <end position="182"/>
    </location>
</feature>
<keyword evidence="4 6" id="KW-1133">Transmembrane helix</keyword>
<evidence type="ECO:0000256" key="6">
    <source>
        <dbReference type="SAM" id="Phobius"/>
    </source>
</evidence>
<evidence type="ECO:0000313" key="8">
    <source>
        <dbReference type="Proteomes" id="UP000028826"/>
    </source>
</evidence>
<dbReference type="OrthoDB" id="7819992at2"/>
<keyword evidence="8" id="KW-1185">Reference proteome</keyword>
<sequence>MGVVSWMVGSADSFLASAAESQFGAVASNIGTITLLMVTLSLIGLCINMAFQYRSMDGATFFWYLLKLTLIGFFAFNWTRFNAVANAVIGGLDYIAGALVASVGGGGAGATHFAGEFDNLIERFSAYLNAIGSNLGWMTGAILGGIGLILLSILGFMTGIVLIFAKMMLSLMLGLAPVMIALSLFDATKDFFHRWVSTTVSYAFYPVVIAAMFSTVVGMANALLAQVGDPESATNIGSLIPFFVMIFLAKGFVAATPLIVRGLSGNFMVVAGPAVAAGTAAMTRGMLNTRGVQARERMGNLSTGEMVGRQIAQNAPAVKSAALAAGGQIVRVAERARRLGK</sequence>
<dbReference type="AlphaFoldDB" id="A0A086XT90"/>
<name>A0A086XT90_9RHOB</name>
<evidence type="ECO:0000256" key="4">
    <source>
        <dbReference type="ARBA" id="ARBA00022989"/>
    </source>
</evidence>
<evidence type="ECO:0000313" key="7">
    <source>
        <dbReference type="EMBL" id="KFI25240.1"/>
    </source>
</evidence>
<dbReference type="GO" id="GO:0016020">
    <property type="term" value="C:membrane"/>
    <property type="evidence" value="ECO:0007669"/>
    <property type="project" value="UniProtKB-SubCell"/>
</dbReference>
<gene>
    <name evidence="7" type="ORF">CN97_11155</name>
</gene>
<evidence type="ECO:0000256" key="3">
    <source>
        <dbReference type="ARBA" id="ARBA00022692"/>
    </source>
</evidence>
<organism evidence="7 8">
    <name type="scientific">Haematobacter massiliensis</name>
    <dbReference type="NCBI Taxonomy" id="195105"/>
    <lineage>
        <taxon>Bacteria</taxon>
        <taxon>Pseudomonadati</taxon>
        <taxon>Pseudomonadota</taxon>
        <taxon>Alphaproteobacteria</taxon>
        <taxon>Rhodobacterales</taxon>
        <taxon>Paracoccaceae</taxon>
        <taxon>Haematobacter</taxon>
    </lineage>
</organism>
<feature type="transmembrane region" description="Helical" evidence="6">
    <location>
        <begin position="61"/>
        <end position="78"/>
    </location>
</feature>
<proteinExistence type="inferred from homology"/>
<protein>
    <submittedName>
        <fullName evidence="7">Conjugal transfer protein TrbL</fullName>
    </submittedName>
</protein>
<evidence type="ECO:0000256" key="1">
    <source>
        <dbReference type="ARBA" id="ARBA00004141"/>
    </source>
</evidence>
<dbReference type="STRING" id="195105.CN97_11155"/>
<dbReference type="RefSeq" id="WP_035715035.1">
    <property type="nucleotide sequence ID" value="NZ_CAMIFG010000058.1"/>
</dbReference>
<keyword evidence="5 6" id="KW-0472">Membrane</keyword>
<comment type="caution">
    <text evidence="7">The sequence shown here is derived from an EMBL/GenBank/DDBJ whole genome shotgun (WGS) entry which is preliminary data.</text>
</comment>
<comment type="similarity">
    <text evidence="2">Belongs to the TrbL/VirB6 family.</text>
</comment>
<feature type="transmembrane region" description="Helical" evidence="6">
    <location>
        <begin position="266"/>
        <end position="287"/>
    </location>
</feature>
<feature type="transmembrane region" description="Helical" evidence="6">
    <location>
        <begin position="28"/>
        <end position="49"/>
    </location>
</feature>
<comment type="subcellular location">
    <subcellularLocation>
        <location evidence="1">Membrane</location>
        <topology evidence="1">Multi-pass membrane protein</topology>
    </subcellularLocation>
</comment>
<reference evidence="7 8" key="1">
    <citation type="submission" date="2014-03" db="EMBL/GenBank/DDBJ databases">
        <title>Genome of Haematobacter massiliensis CCUG 47968.</title>
        <authorList>
            <person name="Wang D."/>
            <person name="Wang G."/>
        </authorList>
    </citation>
    <scope>NUCLEOTIDE SEQUENCE [LARGE SCALE GENOMIC DNA]</scope>
    <source>
        <strain evidence="7 8">CCUG 47968</strain>
    </source>
</reference>
<dbReference type="GO" id="GO:0030255">
    <property type="term" value="P:protein secretion by the type IV secretion system"/>
    <property type="evidence" value="ECO:0007669"/>
    <property type="project" value="InterPro"/>
</dbReference>
<dbReference type="EMBL" id="JGYG01000028">
    <property type="protein sequence ID" value="KFI25240.1"/>
    <property type="molecule type" value="Genomic_DNA"/>
</dbReference>
<evidence type="ECO:0000256" key="2">
    <source>
        <dbReference type="ARBA" id="ARBA00007802"/>
    </source>
</evidence>
<dbReference type="eggNOG" id="COG3704">
    <property type="taxonomic scope" value="Bacteria"/>
</dbReference>
<dbReference type="Proteomes" id="UP000028826">
    <property type="component" value="Unassembled WGS sequence"/>
</dbReference>
<feature type="transmembrane region" description="Helical" evidence="6">
    <location>
        <begin position="135"/>
        <end position="156"/>
    </location>
</feature>